<name>A0A6P6SNR9_COFAR</name>
<dbReference type="OrthoDB" id="2402896at2759"/>
<dbReference type="Pfam" id="PF10551">
    <property type="entry name" value="MULE"/>
    <property type="match status" value="1"/>
</dbReference>
<evidence type="ECO:0000313" key="3">
    <source>
        <dbReference type="Proteomes" id="UP001652660"/>
    </source>
</evidence>
<dbReference type="PANTHER" id="PTHR47718:SF8">
    <property type="entry name" value="PROTEIN FAR1-RELATED SEQUENCE"/>
    <property type="match status" value="1"/>
</dbReference>
<feature type="domain" description="MULE transposase" evidence="2">
    <location>
        <begin position="288"/>
        <end position="382"/>
    </location>
</feature>
<keyword evidence="3" id="KW-1185">Reference proteome</keyword>
<proteinExistence type="predicted"/>
<protein>
    <submittedName>
        <fullName evidence="4">Protein FAR1-RELATED SEQUENCE 5-like</fullName>
    </submittedName>
</protein>
<dbReference type="InterPro" id="IPR018289">
    <property type="entry name" value="MULE_transposase_dom"/>
</dbReference>
<dbReference type="GeneID" id="113693158"/>
<accession>A0A6P6SNR9</accession>
<dbReference type="Proteomes" id="UP001652660">
    <property type="component" value="Chromosome 6c"/>
</dbReference>
<dbReference type="AlphaFoldDB" id="A0A6P6SNR9"/>
<sequence length="431" mass="49513">MEGDDSLESKFPPCRKLEFIDDTQHHHSSQTINEDTDIELIGASSSNKETDINSIHPSIPKEEIPQVGMEFDSEEAAGQFYLAYAKKVGFGTRKSKLHKDKIGKIIDRIFCCSAEGKRGADKRDVNVKIHRPETRFGCLAKMKISCSKSEKYRVIEFIPEHNHYLCSPHKTHLFRAHRRIHETHVIEIDMANSVGIAPKVSHEFMVKQAGGRDNLGFIPEDYRNYLRSKRTRDMKIGDTGGVLEYLQGMQLENPNFFYSIQVDKDDLMTNIFWANARMKVDYADFGDVVCFDTTYKKNCDGRPLALFIGVNHHKKTIIFGGALLYDETAPTFEWLFDVFASTMSGKKPKTILTDQDAAMAKALASRWPETQHRLCIWHLYQNAAIHLSGVFEKFTDFAGDFGKCIYDFEEEDIFVTEWDKMLQRYNLQDND</sequence>
<evidence type="ECO:0000259" key="1">
    <source>
        <dbReference type="Pfam" id="PF03101"/>
    </source>
</evidence>
<dbReference type="RefSeq" id="XP_027067532.1">
    <property type="nucleotide sequence ID" value="XM_027211731.1"/>
</dbReference>
<dbReference type="Pfam" id="PF03101">
    <property type="entry name" value="FAR1"/>
    <property type="match status" value="1"/>
</dbReference>
<evidence type="ECO:0000313" key="4">
    <source>
        <dbReference type="RefSeq" id="XP_027067532.1"/>
    </source>
</evidence>
<reference evidence="4" key="2">
    <citation type="submission" date="2025-08" db="UniProtKB">
        <authorList>
            <consortium name="RefSeq"/>
        </authorList>
    </citation>
    <scope>IDENTIFICATION</scope>
    <source>
        <tissue evidence="4">Leaves</tissue>
    </source>
</reference>
<evidence type="ECO:0000259" key="2">
    <source>
        <dbReference type="Pfam" id="PF10551"/>
    </source>
</evidence>
<reference evidence="3" key="1">
    <citation type="journal article" date="2025" name="Foods">
        <title>Unveiling the Microbial Signatures of Arabica Coffee Cherries: Insights into Ripeness Specific Diversity, Functional Traits, and Implications for Quality and Safety.</title>
        <authorList>
            <consortium name="RefSeq"/>
            <person name="Tenea G.N."/>
            <person name="Cifuentes V."/>
            <person name="Reyes P."/>
            <person name="Cevallos-Vallejos M."/>
        </authorList>
    </citation>
    <scope>NUCLEOTIDE SEQUENCE [LARGE SCALE GENOMIC DNA]</scope>
</reference>
<dbReference type="PANTHER" id="PTHR47718">
    <property type="entry name" value="OS01G0519700 PROTEIN"/>
    <property type="match status" value="1"/>
</dbReference>
<organism evidence="3 4">
    <name type="scientific">Coffea arabica</name>
    <name type="common">Arabian coffee</name>
    <dbReference type="NCBI Taxonomy" id="13443"/>
    <lineage>
        <taxon>Eukaryota</taxon>
        <taxon>Viridiplantae</taxon>
        <taxon>Streptophyta</taxon>
        <taxon>Embryophyta</taxon>
        <taxon>Tracheophyta</taxon>
        <taxon>Spermatophyta</taxon>
        <taxon>Magnoliopsida</taxon>
        <taxon>eudicotyledons</taxon>
        <taxon>Gunneridae</taxon>
        <taxon>Pentapetalae</taxon>
        <taxon>asterids</taxon>
        <taxon>lamiids</taxon>
        <taxon>Gentianales</taxon>
        <taxon>Rubiaceae</taxon>
        <taxon>Ixoroideae</taxon>
        <taxon>Gardenieae complex</taxon>
        <taxon>Bertiereae - Coffeeae clade</taxon>
        <taxon>Coffeeae</taxon>
        <taxon>Coffea</taxon>
    </lineage>
</organism>
<feature type="domain" description="FAR1" evidence="1">
    <location>
        <begin position="79"/>
        <end position="165"/>
    </location>
</feature>
<gene>
    <name evidence="4" type="primary">LOC113693158</name>
</gene>
<dbReference type="InterPro" id="IPR004330">
    <property type="entry name" value="FAR1_DNA_bnd_dom"/>
</dbReference>